<dbReference type="OrthoDB" id="1874341at2759"/>
<dbReference type="PROSITE" id="PS50005">
    <property type="entry name" value="TPR"/>
    <property type="match status" value="1"/>
</dbReference>
<reference evidence="3 4" key="2">
    <citation type="submission" date="2016-08" db="EMBL/GenBank/DDBJ databases">
        <title>Pervasive Adenine N6-methylation of Active Genes in Fungi.</title>
        <authorList>
            <consortium name="DOE Joint Genome Institute"/>
            <person name="Mondo S.J."/>
            <person name="Dannebaum R.O."/>
            <person name="Kuo R.C."/>
            <person name="Labutti K."/>
            <person name="Haridas S."/>
            <person name="Kuo A."/>
            <person name="Salamov A."/>
            <person name="Ahrendt S.R."/>
            <person name="Lipzen A."/>
            <person name="Sullivan W."/>
            <person name="Andreopoulos W.B."/>
            <person name="Clum A."/>
            <person name="Lindquist E."/>
            <person name="Daum C."/>
            <person name="Ramamoorthy G.K."/>
            <person name="Gryganskyi A."/>
            <person name="Culley D."/>
            <person name="Magnuson J.K."/>
            <person name="James T.Y."/>
            <person name="O'Malley M.A."/>
            <person name="Stajich J.E."/>
            <person name="Spatafora J.W."/>
            <person name="Visel A."/>
            <person name="Grigoriev I.V."/>
        </authorList>
    </citation>
    <scope>NUCLEOTIDE SEQUENCE [LARGE SCALE GENOMIC DNA]</scope>
    <source>
        <strain evidence="3 4">S4</strain>
    </source>
</reference>
<protein>
    <submittedName>
        <fullName evidence="3">TPR-like protein</fullName>
    </submittedName>
</protein>
<comment type="caution">
    <text evidence="3">The sequence shown here is derived from an EMBL/GenBank/DDBJ whole genome shotgun (WGS) entry which is preliminary data.</text>
</comment>
<dbReference type="Gene3D" id="1.25.40.1040">
    <property type="match status" value="1"/>
</dbReference>
<keyword evidence="2" id="KW-0802">TPR repeat</keyword>
<dbReference type="InterPro" id="IPR019734">
    <property type="entry name" value="TPR_rpt"/>
</dbReference>
<evidence type="ECO:0000256" key="1">
    <source>
        <dbReference type="ARBA" id="ARBA00006298"/>
    </source>
</evidence>
<proteinExistence type="inferred from homology"/>
<evidence type="ECO:0000313" key="4">
    <source>
        <dbReference type="Proteomes" id="UP000193944"/>
    </source>
</evidence>
<dbReference type="Proteomes" id="UP000193944">
    <property type="component" value="Unassembled WGS sequence"/>
</dbReference>
<organism evidence="3 4">
    <name type="scientific">Anaeromyces robustus</name>
    <dbReference type="NCBI Taxonomy" id="1754192"/>
    <lineage>
        <taxon>Eukaryota</taxon>
        <taxon>Fungi</taxon>
        <taxon>Fungi incertae sedis</taxon>
        <taxon>Chytridiomycota</taxon>
        <taxon>Chytridiomycota incertae sedis</taxon>
        <taxon>Neocallimastigomycetes</taxon>
        <taxon>Neocallimastigales</taxon>
        <taxon>Neocallimastigaceae</taxon>
        <taxon>Anaeromyces</taxon>
    </lineage>
</organism>
<dbReference type="InterPro" id="IPR011990">
    <property type="entry name" value="TPR-like_helical_dom_sf"/>
</dbReference>
<dbReference type="InterPro" id="IPR019183">
    <property type="entry name" value="NAA25_NatB_aux_su"/>
</dbReference>
<dbReference type="PANTHER" id="PTHR22767">
    <property type="entry name" value="N-TERMINAL ACETYLTRANSFERASE-RELATED"/>
    <property type="match status" value="1"/>
</dbReference>
<dbReference type="GO" id="GO:0031416">
    <property type="term" value="C:NatB complex"/>
    <property type="evidence" value="ECO:0007669"/>
    <property type="project" value="TreeGrafter"/>
</dbReference>
<sequence length="901" mass="105116">MSERAVNNIYDAIYNENYRLAISLSNKALKKYHDDPGVYAMKSLALVKLGKYEEAEELARLVINTKPVDETILQALNLALKDLQKYDEIVELFQNAFEQDPTNEEYANQYFMAVTRTQNFELQKQAALKLNKLFGGSTVNKKGKYFCWAIMSLILQSHYQKDCPKALIDRLSEQMILKAIEKDFITNYEGLFMYLTILMDQGRNKEALEVLNNDLGSKCVKIETERNRLNIELNRKTKQWEKLIEVCKAIVENNDHDNFTCFNNIIDALFTLLEENVLAIDYLNNSTFIEVYDWIKKIQDEELKNGISKIKRAPFIAEIELEKKIIEMTGFAMEKHKNILIEYIKKFGDKYCCFEDLLPYLKMLNSDEIMNDFKTELNNLIKTNDMTVNDIQRNINIEKINFYLGYNINNEDEMKNYVKKLISLYEDTLPFGTKLEATERQFGDDYLVLAAALLIDYYKTTNKNCYIYEAIAILEHGLEKSKFNFQFKIILMRLYSLLGDAFRTINISESLNLRSIQFDTLSYLYTEGIDSLSLIQIPLQIYNSYLSIYRSNHTEIRDVITQAYKHETYSKIIEILDFYHKLNNSIQQVLFHQQIIRVETLQAFTTVDTAKKYLSKINDKFIDITEDYLSVCTDNRDYKVFAHWKDEETTLEQKIRCRPLKNKLWIQLFGLISKILKNISLKNIDIIKADMEKLDALLKKDNLASELLPSEIANGKIIYEYAKFIIEVEESKEIIESGSCESFKNILEIFKELINSLKSVNPSINITFNIIEQCNSIIEAINYISLLAYDASNVAPNRKSRNLPWVVNIQDKKHQFIEDIKGQINIFIEYLTELNKIVKDRKNKGTESIKEIFGTDESLIDNLMNDNSKLLNMVFDQCQGSWSVSLENILKEAESRIKILE</sequence>
<dbReference type="AlphaFoldDB" id="A0A1Y1WUC9"/>
<dbReference type="STRING" id="1754192.A0A1Y1WUC9"/>
<dbReference type="PANTHER" id="PTHR22767:SF3">
    <property type="entry name" value="N-ALPHA-ACETYLTRANSFERASE 25, NATB AUXILIARY SUBUNIT"/>
    <property type="match status" value="1"/>
</dbReference>
<comment type="similarity">
    <text evidence="1">Belongs to the MDM20/NAA25 family.</text>
</comment>
<reference evidence="3 4" key="1">
    <citation type="submission" date="2016-08" db="EMBL/GenBank/DDBJ databases">
        <title>A Parts List for Fungal Cellulosomes Revealed by Comparative Genomics.</title>
        <authorList>
            <consortium name="DOE Joint Genome Institute"/>
            <person name="Haitjema C.H."/>
            <person name="Gilmore S.P."/>
            <person name="Henske J.K."/>
            <person name="Solomon K.V."/>
            <person name="De Groot R."/>
            <person name="Kuo A."/>
            <person name="Mondo S.J."/>
            <person name="Salamov A.A."/>
            <person name="Labutti K."/>
            <person name="Zhao Z."/>
            <person name="Chiniquy J."/>
            <person name="Barry K."/>
            <person name="Brewer H.M."/>
            <person name="Purvine S.O."/>
            <person name="Wright A.T."/>
            <person name="Boxma B."/>
            <person name="Van Alen T."/>
            <person name="Hackstein J.H."/>
            <person name="Baker S.E."/>
            <person name="Grigoriev I.V."/>
            <person name="O'Malley M.A."/>
        </authorList>
    </citation>
    <scope>NUCLEOTIDE SEQUENCE [LARGE SCALE GENOMIC DNA]</scope>
    <source>
        <strain evidence="3 4">S4</strain>
    </source>
</reference>
<feature type="repeat" description="TPR" evidence="2">
    <location>
        <begin position="70"/>
        <end position="103"/>
    </location>
</feature>
<name>A0A1Y1WUC9_9FUNG</name>
<dbReference type="SUPFAM" id="SSF48452">
    <property type="entry name" value="TPR-like"/>
    <property type="match status" value="1"/>
</dbReference>
<evidence type="ECO:0000313" key="3">
    <source>
        <dbReference type="EMBL" id="ORX77052.1"/>
    </source>
</evidence>
<dbReference type="EMBL" id="MCFG01000266">
    <property type="protein sequence ID" value="ORX77052.1"/>
    <property type="molecule type" value="Genomic_DNA"/>
</dbReference>
<keyword evidence="4" id="KW-1185">Reference proteome</keyword>
<gene>
    <name evidence="3" type="ORF">BCR32DRAFT_270890</name>
</gene>
<dbReference type="Pfam" id="PF09797">
    <property type="entry name" value="NatB_MDM20"/>
    <property type="match status" value="1"/>
</dbReference>
<evidence type="ECO:0000256" key="2">
    <source>
        <dbReference type="PROSITE-ProRule" id="PRU00339"/>
    </source>
</evidence>
<accession>A0A1Y1WUC9</accession>